<dbReference type="RefSeq" id="WP_161716356.1">
    <property type="nucleotide sequence ID" value="NZ_JAAAPO010000001.1"/>
</dbReference>
<dbReference type="InterPro" id="IPR038135">
    <property type="entry name" value="Methylthiotransferase_N_sf"/>
</dbReference>
<proteinExistence type="inferred from homology"/>
<keyword evidence="7 8" id="KW-0411">Iron-sulfur</keyword>
<protein>
    <recommendedName>
        <fullName evidence="8">Ribosomal protein uS12 methylthiotransferase RimO</fullName>
        <shortName evidence="8">uS12 MTTase</shortName>
        <shortName evidence="8">uS12 methylthiotransferase</shortName>
        <ecNumber evidence="8">2.8.4.4</ecNumber>
    </recommendedName>
    <alternativeName>
        <fullName evidence="8">Ribosomal protein uS12 (aspartate-C(3))-methylthiotransferase</fullName>
    </alternativeName>
    <alternativeName>
        <fullName evidence="8">Ribosome maturation factor RimO</fullName>
    </alternativeName>
</protein>
<keyword evidence="12" id="KW-0687">Ribonucleoprotein</keyword>
<dbReference type="EC" id="2.8.4.4" evidence="8"/>
<keyword evidence="3 8" id="KW-0808">Transferase</keyword>
<dbReference type="SFLD" id="SFLDS00029">
    <property type="entry name" value="Radical_SAM"/>
    <property type="match status" value="1"/>
</dbReference>
<dbReference type="Gene3D" id="3.40.50.12160">
    <property type="entry name" value="Methylthiotransferase, N-terminal domain"/>
    <property type="match status" value="1"/>
</dbReference>
<feature type="binding site" evidence="8">
    <location>
        <position position="24"/>
    </location>
    <ligand>
        <name>[4Fe-4S] cluster</name>
        <dbReference type="ChEBI" id="CHEBI:49883"/>
        <label>1</label>
    </ligand>
</feature>
<dbReference type="InterPro" id="IPR012340">
    <property type="entry name" value="NA-bd_OB-fold"/>
</dbReference>
<dbReference type="InterPro" id="IPR020612">
    <property type="entry name" value="Methylthiotransferase_CS"/>
</dbReference>
<comment type="subcellular location">
    <subcellularLocation>
        <location evidence="8">Cytoplasm</location>
    </subcellularLocation>
</comment>
<evidence type="ECO:0000256" key="2">
    <source>
        <dbReference type="ARBA" id="ARBA00022490"/>
    </source>
</evidence>
<dbReference type="Pfam" id="PF18693">
    <property type="entry name" value="TRAM_2"/>
    <property type="match status" value="1"/>
</dbReference>
<dbReference type="PROSITE" id="PS50926">
    <property type="entry name" value="TRAM"/>
    <property type="match status" value="1"/>
</dbReference>
<dbReference type="SFLD" id="SFLDF00274">
    <property type="entry name" value="ribosomal_protein_S12_methylth"/>
    <property type="match status" value="1"/>
</dbReference>
<evidence type="ECO:0000256" key="1">
    <source>
        <dbReference type="ARBA" id="ARBA00022485"/>
    </source>
</evidence>
<comment type="similarity">
    <text evidence="8">Belongs to the methylthiotransferase family. RimO subfamily.</text>
</comment>
<evidence type="ECO:0000259" key="9">
    <source>
        <dbReference type="PROSITE" id="PS50926"/>
    </source>
</evidence>
<dbReference type="InterPro" id="IPR007197">
    <property type="entry name" value="rSAM"/>
</dbReference>
<dbReference type="InterPro" id="IPR013848">
    <property type="entry name" value="Methylthiotransferase_N"/>
</dbReference>
<keyword evidence="4 8" id="KW-0949">S-adenosyl-L-methionine</keyword>
<evidence type="ECO:0000259" key="10">
    <source>
        <dbReference type="PROSITE" id="PS51449"/>
    </source>
</evidence>
<gene>
    <name evidence="8 12" type="primary">rimO</name>
    <name evidence="12" type="ORF">GTZ99_00605</name>
</gene>
<evidence type="ECO:0000313" key="12">
    <source>
        <dbReference type="EMBL" id="NBC35053.1"/>
    </source>
</evidence>
<feature type="domain" description="Radical SAM core" evidence="11">
    <location>
        <begin position="146"/>
        <end position="389"/>
    </location>
</feature>
<organism evidence="12 13">
    <name type="scientific">Novosphingobium ovatum</name>
    <dbReference type="NCBI Taxonomy" id="1908523"/>
    <lineage>
        <taxon>Bacteria</taxon>
        <taxon>Pseudomonadati</taxon>
        <taxon>Pseudomonadota</taxon>
        <taxon>Alphaproteobacteria</taxon>
        <taxon>Sphingomonadales</taxon>
        <taxon>Sphingomonadaceae</taxon>
        <taxon>Novosphingobium</taxon>
    </lineage>
</organism>
<evidence type="ECO:0000256" key="3">
    <source>
        <dbReference type="ARBA" id="ARBA00022679"/>
    </source>
</evidence>
<dbReference type="InterPro" id="IPR058240">
    <property type="entry name" value="rSAM_sf"/>
</dbReference>
<dbReference type="CDD" id="cd01335">
    <property type="entry name" value="Radical_SAM"/>
    <property type="match status" value="1"/>
</dbReference>
<evidence type="ECO:0000256" key="4">
    <source>
        <dbReference type="ARBA" id="ARBA00022691"/>
    </source>
</evidence>
<comment type="cofactor">
    <cofactor evidence="8">
        <name>[4Fe-4S] cluster</name>
        <dbReference type="ChEBI" id="CHEBI:49883"/>
    </cofactor>
    <text evidence="8">Binds 2 [4Fe-4S] clusters. One cluster is coordinated with 3 cysteines and an exchangeable S-adenosyl-L-methionine.</text>
</comment>
<dbReference type="InterPro" id="IPR005839">
    <property type="entry name" value="Methylthiotransferase"/>
</dbReference>
<reference evidence="13" key="1">
    <citation type="submission" date="2020-01" db="EMBL/GenBank/DDBJ databases">
        <title>Sphingomonas sp. strain CSW-10.</title>
        <authorList>
            <person name="Chen W.-M."/>
        </authorList>
    </citation>
    <scope>NUCLEOTIDE SEQUENCE [LARGE SCALE GENOMIC DNA]</scope>
    <source>
        <strain evidence="13">FSY-8</strain>
    </source>
</reference>
<feature type="binding site" evidence="8">
    <location>
        <position position="60"/>
    </location>
    <ligand>
        <name>[4Fe-4S] cluster</name>
        <dbReference type="ChEBI" id="CHEBI:49883"/>
        <label>1</label>
    </ligand>
</feature>
<dbReference type="InterPro" id="IPR006638">
    <property type="entry name" value="Elp3/MiaA/NifB-like_rSAM"/>
</dbReference>
<evidence type="ECO:0000256" key="7">
    <source>
        <dbReference type="ARBA" id="ARBA00023014"/>
    </source>
</evidence>
<feature type="binding site" evidence="8">
    <location>
        <position position="89"/>
    </location>
    <ligand>
        <name>[4Fe-4S] cluster</name>
        <dbReference type="ChEBI" id="CHEBI:49883"/>
        <label>1</label>
    </ligand>
</feature>
<dbReference type="PANTHER" id="PTHR43837">
    <property type="entry name" value="RIBOSOMAL PROTEIN S12 METHYLTHIOTRANSFERASE RIMO"/>
    <property type="match status" value="1"/>
</dbReference>
<dbReference type="SFLD" id="SFLDG01082">
    <property type="entry name" value="B12-binding_domain_containing"/>
    <property type="match status" value="1"/>
</dbReference>
<dbReference type="EMBL" id="JAAAPO010000001">
    <property type="protein sequence ID" value="NBC35053.1"/>
    <property type="molecule type" value="Genomic_DNA"/>
</dbReference>
<dbReference type="Gene3D" id="3.80.30.20">
    <property type="entry name" value="tm_1862 like domain"/>
    <property type="match status" value="1"/>
</dbReference>
<dbReference type="Proteomes" id="UP000753724">
    <property type="component" value="Unassembled WGS sequence"/>
</dbReference>
<feature type="binding site" evidence="8">
    <location>
        <position position="160"/>
    </location>
    <ligand>
        <name>[4Fe-4S] cluster</name>
        <dbReference type="ChEBI" id="CHEBI:49883"/>
        <label>2</label>
        <note>4Fe-4S-S-AdoMet</note>
    </ligand>
</feature>
<keyword evidence="5 8" id="KW-0479">Metal-binding</keyword>
<dbReference type="InterPro" id="IPR023404">
    <property type="entry name" value="rSAM_horseshoe"/>
</dbReference>
<feature type="binding site" evidence="8">
    <location>
        <position position="164"/>
    </location>
    <ligand>
        <name>[4Fe-4S] cluster</name>
        <dbReference type="ChEBI" id="CHEBI:49883"/>
        <label>2</label>
        <note>4Fe-4S-S-AdoMet</note>
    </ligand>
</feature>
<accession>A0ABW9X965</accession>
<keyword evidence="2 8" id="KW-0963">Cytoplasm</keyword>
<feature type="binding site" evidence="8">
    <location>
        <position position="167"/>
    </location>
    <ligand>
        <name>[4Fe-4S] cluster</name>
        <dbReference type="ChEBI" id="CHEBI:49883"/>
        <label>2</label>
        <note>4Fe-4S-S-AdoMet</note>
    </ligand>
</feature>
<dbReference type="SFLD" id="SFLDG01061">
    <property type="entry name" value="methylthiotransferase"/>
    <property type="match status" value="1"/>
</dbReference>
<comment type="function">
    <text evidence="8">Catalyzes the methylthiolation of an aspartic acid residue of ribosomal protein uS12.</text>
</comment>
<feature type="domain" description="TRAM" evidence="9">
    <location>
        <begin position="392"/>
        <end position="465"/>
    </location>
</feature>
<keyword evidence="13" id="KW-1185">Reference proteome</keyword>
<keyword evidence="1 8" id="KW-0004">4Fe-4S</keyword>
<sequence length="468" mass="50995">MAENSSSPTQIPDSPKVGMVSLGCPKALVDSERILTRLRSDGYQMSADYAGADVVLVNTCGFLDSAKEESLAAIGEAMAENGRVIVTGCMGNEAEAIRARFPDVLAITGAHQYEDVVGAVHIAAPPTRGPFVDLIPADRDTGEVKLTPRHYSYLKISEGCNHSCAFCIIPQLRGKLASRRVDAVLREAEKLVAAGTRELLVISQDTSAYGVDIRHETREWKGREVRAHMTDLARELGALRSPDGTQPWVRLHYVYPYPHVDDVIPLMAQGLITPYLDIPFQHAAPNVLRAMKRPANEARVLERIKAWRDICPDLVIRSSFVVGFPGETEADFQYLLDWLDEAQLDRVGAFKFEPVDGASANDLPNPVPEAVKEERFARIMAKTAAISAAKLAAKVGRVIPVIIDEVGEEDEDGDIGATARSQADAPEIDGQVLLRNVPADLAPGMIVMARIEDADEHDLFGVIESDLT</sequence>
<dbReference type="GO" id="GO:0103039">
    <property type="term" value="F:protein methylthiotransferase activity"/>
    <property type="evidence" value="ECO:0007669"/>
    <property type="project" value="UniProtKB-EC"/>
</dbReference>
<evidence type="ECO:0000256" key="8">
    <source>
        <dbReference type="HAMAP-Rule" id="MF_01865"/>
    </source>
</evidence>
<dbReference type="Pfam" id="PF00919">
    <property type="entry name" value="UPF0004"/>
    <property type="match status" value="1"/>
</dbReference>
<dbReference type="PROSITE" id="PS01278">
    <property type="entry name" value="MTTASE_RADICAL"/>
    <property type="match status" value="1"/>
</dbReference>
<dbReference type="NCBIfam" id="TIGR00089">
    <property type="entry name" value="MiaB/RimO family radical SAM methylthiotransferase"/>
    <property type="match status" value="1"/>
</dbReference>
<evidence type="ECO:0000313" key="13">
    <source>
        <dbReference type="Proteomes" id="UP000753724"/>
    </source>
</evidence>
<dbReference type="NCBIfam" id="TIGR01125">
    <property type="entry name" value="30S ribosomal protein S12 methylthiotransferase RimO"/>
    <property type="match status" value="1"/>
</dbReference>
<dbReference type="SUPFAM" id="SSF102114">
    <property type="entry name" value="Radical SAM enzymes"/>
    <property type="match status" value="1"/>
</dbReference>
<evidence type="ECO:0000259" key="11">
    <source>
        <dbReference type="PROSITE" id="PS51918"/>
    </source>
</evidence>
<keyword evidence="6 8" id="KW-0408">Iron</keyword>
<dbReference type="SMART" id="SM00729">
    <property type="entry name" value="Elp3"/>
    <property type="match status" value="1"/>
</dbReference>
<name>A0ABW9X965_9SPHN</name>
<comment type="caution">
    <text evidence="12">The sequence shown here is derived from an EMBL/GenBank/DDBJ whole genome shotgun (WGS) entry which is preliminary data.</text>
</comment>
<feature type="domain" description="MTTase N-terminal" evidence="10">
    <location>
        <begin position="15"/>
        <end position="125"/>
    </location>
</feature>
<dbReference type="InterPro" id="IPR002792">
    <property type="entry name" value="TRAM_dom"/>
</dbReference>
<comment type="catalytic activity">
    <reaction evidence="8">
        <text>L-aspartate(89)-[ribosomal protein uS12]-hydrogen + (sulfur carrier)-SH + AH2 + 2 S-adenosyl-L-methionine = 3-methylsulfanyl-L-aspartate(89)-[ribosomal protein uS12]-hydrogen + (sulfur carrier)-H + 5'-deoxyadenosine + L-methionine + A + S-adenosyl-L-homocysteine + 2 H(+)</text>
        <dbReference type="Rhea" id="RHEA:37087"/>
        <dbReference type="Rhea" id="RHEA-COMP:10460"/>
        <dbReference type="Rhea" id="RHEA-COMP:10461"/>
        <dbReference type="Rhea" id="RHEA-COMP:14737"/>
        <dbReference type="Rhea" id="RHEA-COMP:14739"/>
        <dbReference type="ChEBI" id="CHEBI:13193"/>
        <dbReference type="ChEBI" id="CHEBI:15378"/>
        <dbReference type="ChEBI" id="CHEBI:17319"/>
        <dbReference type="ChEBI" id="CHEBI:17499"/>
        <dbReference type="ChEBI" id="CHEBI:29917"/>
        <dbReference type="ChEBI" id="CHEBI:29961"/>
        <dbReference type="ChEBI" id="CHEBI:57844"/>
        <dbReference type="ChEBI" id="CHEBI:57856"/>
        <dbReference type="ChEBI" id="CHEBI:59789"/>
        <dbReference type="ChEBI" id="CHEBI:64428"/>
        <dbReference type="ChEBI" id="CHEBI:73599"/>
        <dbReference type="EC" id="2.8.4.4"/>
    </reaction>
</comment>
<dbReference type="HAMAP" id="MF_01865">
    <property type="entry name" value="MTTase_RimO"/>
    <property type="match status" value="1"/>
</dbReference>
<dbReference type="InterPro" id="IPR005840">
    <property type="entry name" value="Ribosomal_uS12_MeSTrfase_RimO"/>
</dbReference>
<dbReference type="Pfam" id="PF04055">
    <property type="entry name" value="Radical_SAM"/>
    <property type="match status" value="1"/>
</dbReference>
<evidence type="ECO:0000256" key="5">
    <source>
        <dbReference type="ARBA" id="ARBA00022723"/>
    </source>
</evidence>
<evidence type="ECO:0000256" key="6">
    <source>
        <dbReference type="ARBA" id="ARBA00023004"/>
    </source>
</evidence>
<dbReference type="Gene3D" id="2.40.50.140">
    <property type="entry name" value="Nucleic acid-binding proteins"/>
    <property type="match status" value="1"/>
</dbReference>
<dbReference type="PROSITE" id="PS51918">
    <property type="entry name" value="RADICAL_SAM"/>
    <property type="match status" value="1"/>
</dbReference>
<dbReference type="PANTHER" id="PTHR43837:SF1">
    <property type="entry name" value="RIBOSOMAL PROTEIN US12 METHYLTHIOTRANSFERASE RIMO"/>
    <property type="match status" value="1"/>
</dbReference>
<dbReference type="PROSITE" id="PS51449">
    <property type="entry name" value="MTTASE_N"/>
    <property type="match status" value="1"/>
</dbReference>
<keyword evidence="12" id="KW-0689">Ribosomal protein</keyword>
<dbReference type="GO" id="GO:0005840">
    <property type="term" value="C:ribosome"/>
    <property type="evidence" value="ECO:0007669"/>
    <property type="project" value="UniProtKB-KW"/>
</dbReference>